<dbReference type="AlphaFoldDB" id="A0A4Y2KCY9"/>
<accession>A0A4Y2KCY9</accession>
<reference evidence="1 2" key="1">
    <citation type="journal article" date="2019" name="Sci. Rep.">
        <title>Orb-weaving spider Araneus ventricosus genome elucidates the spidroin gene catalogue.</title>
        <authorList>
            <person name="Kono N."/>
            <person name="Nakamura H."/>
            <person name="Ohtoshi R."/>
            <person name="Moran D.A.P."/>
            <person name="Shinohara A."/>
            <person name="Yoshida Y."/>
            <person name="Fujiwara M."/>
            <person name="Mori M."/>
            <person name="Tomita M."/>
            <person name="Arakawa K."/>
        </authorList>
    </citation>
    <scope>NUCLEOTIDE SEQUENCE [LARGE SCALE GENOMIC DNA]</scope>
</reference>
<sequence length="83" mass="9793">MSRFEATLGIFRDRLRNSDDEEDTRAGTTLSKLPHHISRRMFDHYVWFDMHQGHMHGDLQWIGFLTKNPPTPTPYHKATVTLK</sequence>
<dbReference type="Proteomes" id="UP000499080">
    <property type="component" value="Unassembled WGS sequence"/>
</dbReference>
<evidence type="ECO:0000313" key="2">
    <source>
        <dbReference type="Proteomes" id="UP000499080"/>
    </source>
</evidence>
<keyword evidence="2" id="KW-1185">Reference proteome</keyword>
<protein>
    <submittedName>
        <fullName evidence="1">Uncharacterized protein</fullName>
    </submittedName>
</protein>
<proteinExistence type="predicted"/>
<comment type="caution">
    <text evidence="1">The sequence shown here is derived from an EMBL/GenBank/DDBJ whole genome shotgun (WGS) entry which is preliminary data.</text>
</comment>
<gene>
    <name evidence="1" type="ORF">AVEN_84472_1</name>
</gene>
<evidence type="ECO:0000313" key="1">
    <source>
        <dbReference type="EMBL" id="GBN00115.1"/>
    </source>
</evidence>
<dbReference type="EMBL" id="BGPR01004481">
    <property type="protein sequence ID" value="GBN00115.1"/>
    <property type="molecule type" value="Genomic_DNA"/>
</dbReference>
<name>A0A4Y2KCY9_ARAVE</name>
<organism evidence="1 2">
    <name type="scientific">Araneus ventricosus</name>
    <name type="common">Orbweaver spider</name>
    <name type="synonym">Epeira ventricosa</name>
    <dbReference type="NCBI Taxonomy" id="182803"/>
    <lineage>
        <taxon>Eukaryota</taxon>
        <taxon>Metazoa</taxon>
        <taxon>Ecdysozoa</taxon>
        <taxon>Arthropoda</taxon>
        <taxon>Chelicerata</taxon>
        <taxon>Arachnida</taxon>
        <taxon>Araneae</taxon>
        <taxon>Araneomorphae</taxon>
        <taxon>Entelegynae</taxon>
        <taxon>Araneoidea</taxon>
        <taxon>Araneidae</taxon>
        <taxon>Araneus</taxon>
    </lineage>
</organism>